<evidence type="ECO:0000256" key="1">
    <source>
        <dbReference type="SAM" id="MobiDB-lite"/>
    </source>
</evidence>
<dbReference type="AlphaFoldDB" id="A0A8H7XMB0"/>
<dbReference type="EMBL" id="JAFIQS010000016">
    <property type="protein sequence ID" value="KAG5163212.1"/>
    <property type="molecule type" value="Genomic_DNA"/>
</dbReference>
<feature type="region of interest" description="Disordered" evidence="1">
    <location>
        <begin position="21"/>
        <end position="41"/>
    </location>
</feature>
<protein>
    <submittedName>
        <fullName evidence="2">Uncharacterized protein</fullName>
    </submittedName>
</protein>
<dbReference type="OrthoDB" id="3071225at2759"/>
<proteinExistence type="predicted"/>
<name>A0A8H7XMB0_PSICU</name>
<feature type="compositionally biased region" description="Low complexity" evidence="1">
    <location>
        <begin position="28"/>
        <end position="41"/>
    </location>
</feature>
<gene>
    <name evidence="2" type="ORF">JR316_012080</name>
</gene>
<sequence length="533" mass="58393">MTPLRLIIDLNRCFEPNAFNTGPPIPSSPYTSTSGTSSLSGDTFELLESRWSTSTPDLTSSPASSVGSSLHSLTLEDEEIRKIFANPEFECTANSAFQKYDTNIGECSTSGKDELNPLAAPFTPSFLRVYCPETVKPVDPTFQPSPLDLGFNPVDFTYPSPHSNEYVHHDSHYRQCVPLPAVYSPGPLRTSLQLESDALELATAVPRALQGSLQYMPPVYYPLLQEALLPESSDRLRKILAGAIVNGSTKWDIETLLDLAEMLGEEACKPNQHSSTTGRPITACDASRYTPINGLHELDLQQDGSEHQSSENVVADVARHLYVQLNEIHEELGQTFAWNLRETILTRFIHCWDGTKPSSINYKNRPHIHYVRSALTLCKSIAALFTRGLIMKAHISMCLSILMKDLMSVEHFEALAIIVLGCGSEFWCPAAGDPITTVEVEVAPGGVVNMTDGSLLLSTSQERATVKVLESDHVTYFLSGLAANVAGRNLRGEESVVGQGWGKGQLAARIRELVDSVKLWESILMNPSTVPAS</sequence>
<reference evidence="2" key="1">
    <citation type="submission" date="2021-02" db="EMBL/GenBank/DDBJ databases">
        <title>Psilocybe cubensis genome.</title>
        <authorList>
            <person name="Mckernan K.J."/>
            <person name="Crawford S."/>
            <person name="Trippe A."/>
            <person name="Kane L.T."/>
            <person name="Mclaughlin S."/>
        </authorList>
    </citation>
    <scope>NUCLEOTIDE SEQUENCE [LARGE SCALE GENOMIC DNA]</scope>
    <source>
        <strain evidence="2">MGC-MH-2018</strain>
    </source>
</reference>
<organism evidence="2">
    <name type="scientific">Psilocybe cubensis</name>
    <name type="common">Psychedelic mushroom</name>
    <name type="synonym">Stropharia cubensis</name>
    <dbReference type="NCBI Taxonomy" id="181762"/>
    <lineage>
        <taxon>Eukaryota</taxon>
        <taxon>Fungi</taxon>
        <taxon>Dikarya</taxon>
        <taxon>Basidiomycota</taxon>
        <taxon>Agaricomycotina</taxon>
        <taxon>Agaricomycetes</taxon>
        <taxon>Agaricomycetidae</taxon>
        <taxon>Agaricales</taxon>
        <taxon>Agaricineae</taxon>
        <taxon>Strophariaceae</taxon>
        <taxon>Psilocybe</taxon>
    </lineage>
</organism>
<accession>A0A8H7XMB0</accession>
<comment type="caution">
    <text evidence="2">The sequence shown here is derived from an EMBL/GenBank/DDBJ whole genome shotgun (WGS) entry which is preliminary data.</text>
</comment>
<evidence type="ECO:0000313" key="2">
    <source>
        <dbReference type="EMBL" id="KAG5163212.1"/>
    </source>
</evidence>